<dbReference type="SUPFAM" id="SSF69572">
    <property type="entry name" value="Activating enzymes of the ubiquitin-like proteins"/>
    <property type="match status" value="1"/>
</dbReference>
<evidence type="ECO:0000259" key="1">
    <source>
        <dbReference type="Pfam" id="PF00899"/>
    </source>
</evidence>
<proteinExistence type="predicted"/>
<dbReference type="EMBL" id="FWFX01000016">
    <property type="protein sequence ID" value="SLN70216.1"/>
    <property type="molecule type" value="Genomic_DNA"/>
</dbReference>
<reference evidence="2 3" key="1">
    <citation type="submission" date="2017-03" db="EMBL/GenBank/DDBJ databases">
        <authorList>
            <person name="Afonso C.L."/>
            <person name="Miller P.J."/>
            <person name="Scott M.A."/>
            <person name="Spackman E."/>
            <person name="Goraichik I."/>
            <person name="Dimitrov K.M."/>
            <person name="Suarez D.L."/>
            <person name="Swayne D.E."/>
        </authorList>
    </citation>
    <scope>NUCLEOTIDE SEQUENCE [LARGE SCALE GENOMIC DNA]</scope>
    <source>
        <strain evidence="2 3">CECT 7450</strain>
    </source>
</reference>
<name>A0A1X7A471_9RHOB</name>
<dbReference type="RefSeq" id="WP_085807484.1">
    <property type="nucleotide sequence ID" value="NZ_FWFX01000016.1"/>
</dbReference>
<dbReference type="InterPro" id="IPR022291">
    <property type="entry name" value="Bacteriocin_synth_cyclodeHase"/>
</dbReference>
<dbReference type="OrthoDB" id="9204719at2"/>
<keyword evidence="3" id="KW-1185">Reference proteome</keyword>
<dbReference type="GO" id="GO:0008641">
    <property type="term" value="F:ubiquitin-like modifier activating enzyme activity"/>
    <property type="evidence" value="ECO:0007669"/>
    <property type="project" value="InterPro"/>
</dbReference>
<dbReference type="AlphaFoldDB" id="A0A1X7A471"/>
<dbReference type="Proteomes" id="UP000193061">
    <property type="component" value="Unassembled WGS sequence"/>
</dbReference>
<dbReference type="InterPro" id="IPR035985">
    <property type="entry name" value="Ubiquitin-activating_enz"/>
</dbReference>
<dbReference type="NCBIfam" id="TIGR03882">
    <property type="entry name" value="cyclo_dehyd_2"/>
    <property type="match status" value="1"/>
</dbReference>
<evidence type="ECO:0000313" key="2">
    <source>
        <dbReference type="EMBL" id="SLN70216.1"/>
    </source>
</evidence>
<evidence type="ECO:0000313" key="3">
    <source>
        <dbReference type="Proteomes" id="UP000193061"/>
    </source>
</evidence>
<dbReference type="Pfam" id="PF00899">
    <property type="entry name" value="ThiF"/>
    <property type="match status" value="1"/>
</dbReference>
<dbReference type="InterPro" id="IPR000594">
    <property type="entry name" value="ThiF_NAD_FAD-bd"/>
</dbReference>
<dbReference type="Gene3D" id="3.40.50.720">
    <property type="entry name" value="NAD(P)-binding Rossmann-like Domain"/>
    <property type="match status" value="1"/>
</dbReference>
<feature type="domain" description="THIF-type NAD/FAD binding fold" evidence="1">
    <location>
        <begin position="179"/>
        <end position="310"/>
    </location>
</feature>
<gene>
    <name evidence="2" type="ORF">ROA7450_03827</name>
</gene>
<sequence length="325" mass="35488">MSGTGIYRPAPTLHLTRPSDDTLRLQTENSLVELNGSSADLFEKNILPLLDGASAVDEVSQKVGLKNPDDLRALLDELKGAGILLENTGDSAFLDHAEMLGIDRSGIKERLKDLRVAIIGDGQLAQEIHQGLCDVPVGHVTMVSWSSENQGKDLSLEALISLAQDNEYLISTLGDAFPAIDYRVNRAVHETGTAALFCRVGLTKSTVGPLVFPSETACFTCWRMRSAACADDFERFMEFEESAADRDQPIAHPTAKIGFLAQIVAGTAITELLKSALALGEVSVTDRLLEYEPFKGGWQQHTLLRRPDCPDCSKKKFSFQIDQIL</sequence>
<accession>A0A1X7A471</accession>
<protein>
    <recommendedName>
        <fullName evidence="1">THIF-type NAD/FAD binding fold domain-containing protein</fullName>
    </recommendedName>
</protein>
<organism evidence="2 3">
    <name type="scientific">Roseovarius albus</name>
    <dbReference type="NCBI Taxonomy" id="1247867"/>
    <lineage>
        <taxon>Bacteria</taxon>
        <taxon>Pseudomonadati</taxon>
        <taxon>Pseudomonadota</taxon>
        <taxon>Alphaproteobacteria</taxon>
        <taxon>Rhodobacterales</taxon>
        <taxon>Roseobacteraceae</taxon>
        <taxon>Roseovarius</taxon>
    </lineage>
</organism>